<dbReference type="Pfam" id="PF00227">
    <property type="entry name" value="Proteasome"/>
    <property type="match status" value="1"/>
</dbReference>
<dbReference type="InterPro" id="IPR029055">
    <property type="entry name" value="Ntn_hydrolases_N"/>
</dbReference>
<reference evidence="4" key="1">
    <citation type="journal article" date="2024" name="Gigascience">
        <title>Chromosome-level genome of the poultry shaft louse Menopon gallinae provides insight into the host-switching and adaptive evolution of parasitic lice.</title>
        <authorList>
            <person name="Xu Y."/>
            <person name="Ma L."/>
            <person name="Liu S."/>
            <person name="Liang Y."/>
            <person name="Liu Q."/>
            <person name="He Z."/>
            <person name="Tian L."/>
            <person name="Duan Y."/>
            <person name="Cai W."/>
            <person name="Li H."/>
            <person name="Song F."/>
        </authorList>
    </citation>
    <scope>NUCLEOTIDE SEQUENCE</scope>
    <source>
        <strain evidence="4">Cailab_2023a</strain>
    </source>
</reference>
<sequence length="302" mass="33631">MFAAVVKSIKRYSEDVSVVELVDQTGTIEGSMQSFLEDKFGLSAGEVLVLVDCSLWKPRSLPAALRRRTALFPKTIFPPWMSYNEAIAVFSPDGRLMQVEYAQHASNQGGLIAFASSDHISISIEMRPPSLGCSPPKLVCIDPDQGFYIAFSGLISDSYLVVGYAQAACRNYILENDDPIDLDILACKLAQFKQRFTIEGGKRPFGLRSILFGMQGGPAAYIVEPDGNWCEYDRGAIGSRWEKVVDFLKDSQESPLKTTIKGMLQVVQSDKARIESFRLYRDRLERVDESEIQECANELKSA</sequence>
<evidence type="ECO:0000313" key="4">
    <source>
        <dbReference type="EMBL" id="KAL0265690.1"/>
    </source>
</evidence>
<name>A0AAW2H7J2_9NEOP</name>
<dbReference type="Pfam" id="PF10584">
    <property type="entry name" value="Proteasome_A_N"/>
    <property type="match status" value="1"/>
</dbReference>
<evidence type="ECO:0000256" key="2">
    <source>
        <dbReference type="ARBA" id="ARBA00022942"/>
    </source>
</evidence>
<organism evidence="4">
    <name type="scientific">Menopon gallinae</name>
    <name type="common">poultry shaft louse</name>
    <dbReference type="NCBI Taxonomy" id="328185"/>
    <lineage>
        <taxon>Eukaryota</taxon>
        <taxon>Metazoa</taxon>
        <taxon>Ecdysozoa</taxon>
        <taxon>Arthropoda</taxon>
        <taxon>Hexapoda</taxon>
        <taxon>Insecta</taxon>
        <taxon>Pterygota</taxon>
        <taxon>Neoptera</taxon>
        <taxon>Paraneoptera</taxon>
        <taxon>Psocodea</taxon>
        <taxon>Troctomorpha</taxon>
        <taxon>Phthiraptera</taxon>
        <taxon>Amblycera</taxon>
        <taxon>Menoponidae</taxon>
        <taxon>Menopon</taxon>
    </lineage>
</organism>
<dbReference type="SUPFAM" id="SSF56235">
    <property type="entry name" value="N-terminal nucleophile aminohydrolases (Ntn hydrolases)"/>
    <property type="match status" value="1"/>
</dbReference>
<evidence type="ECO:0000256" key="1">
    <source>
        <dbReference type="ARBA" id="ARBA00002000"/>
    </source>
</evidence>
<dbReference type="Gene3D" id="3.60.20.10">
    <property type="entry name" value="Glutamine Phosphoribosylpyrophosphate, subunit 1, domain 1"/>
    <property type="match status" value="1"/>
</dbReference>
<comment type="function">
    <text evidence="1">The proteasome is a multicatalytic proteinase complex which is characterized by its ability to cleave peptides with Arg, Phe, Tyr, Leu, and Glu adjacent to the leaving group at neutral or slightly basic pH. The proteasome has an ATP-dependent proteolytic activity.</text>
</comment>
<keyword evidence="2" id="KW-0647">Proteasome</keyword>
<dbReference type="InterPro" id="IPR050115">
    <property type="entry name" value="Proteasome_alpha"/>
</dbReference>
<comment type="caution">
    <text evidence="4">The sequence shown here is derived from an EMBL/GenBank/DDBJ whole genome shotgun (WGS) entry which is preliminary data.</text>
</comment>
<evidence type="ECO:0000259" key="3">
    <source>
        <dbReference type="SMART" id="SM00948"/>
    </source>
</evidence>
<dbReference type="InterPro" id="IPR000426">
    <property type="entry name" value="Proteasome_asu_N"/>
</dbReference>
<gene>
    <name evidence="4" type="ORF">PYX00_011404</name>
</gene>
<dbReference type="AlphaFoldDB" id="A0AAW2H7J2"/>
<proteinExistence type="predicted"/>
<protein>
    <recommendedName>
        <fullName evidence="3">Proteasome alpha-type subunits domain-containing protein</fullName>
    </recommendedName>
</protein>
<dbReference type="InterPro" id="IPR001353">
    <property type="entry name" value="Proteasome_sua/b"/>
</dbReference>
<dbReference type="GO" id="GO:0019773">
    <property type="term" value="C:proteasome core complex, alpha-subunit complex"/>
    <property type="evidence" value="ECO:0007669"/>
    <property type="project" value="InterPro"/>
</dbReference>
<dbReference type="PANTHER" id="PTHR11599">
    <property type="entry name" value="PROTEASOME SUBUNIT ALPHA/BETA"/>
    <property type="match status" value="1"/>
</dbReference>
<dbReference type="EMBL" id="JARGDH010000006">
    <property type="protein sequence ID" value="KAL0265690.1"/>
    <property type="molecule type" value="Genomic_DNA"/>
</dbReference>
<accession>A0AAW2H7J2</accession>
<dbReference type="SMART" id="SM00948">
    <property type="entry name" value="Proteasome_A_N"/>
    <property type="match status" value="1"/>
</dbReference>
<feature type="domain" description="Proteasome alpha-type subunits" evidence="3">
    <location>
        <begin position="83"/>
        <end position="105"/>
    </location>
</feature>
<dbReference type="GO" id="GO:0006511">
    <property type="term" value="P:ubiquitin-dependent protein catabolic process"/>
    <property type="evidence" value="ECO:0007669"/>
    <property type="project" value="InterPro"/>
</dbReference>